<dbReference type="SUPFAM" id="SSF53098">
    <property type="entry name" value="Ribonuclease H-like"/>
    <property type="match status" value="1"/>
</dbReference>
<dbReference type="AlphaFoldDB" id="A0A8R2B457"/>
<feature type="domain" description="HAT C-terminal dimerisation" evidence="1">
    <location>
        <begin position="5"/>
        <end position="74"/>
    </location>
</feature>
<dbReference type="GO" id="GO:0046983">
    <property type="term" value="F:protein dimerization activity"/>
    <property type="evidence" value="ECO:0007669"/>
    <property type="project" value="InterPro"/>
</dbReference>
<dbReference type="Proteomes" id="UP000007819">
    <property type="component" value="Chromosome X"/>
</dbReference>
<name>A0A8R2B457_ACYPI</name>
<dbReference type="EnsemblMetazoa" id="XM_008182683.1">
    <property type="protein sequence ID" value="XP_008180905.1"/>
    <property type="gene ID" value="LOC103308733"/>
</dbReference>
<reference evidence="3" key="1">
    <citation type="submission" date="2010-06" db="EMBL/GenBank/DDBJ databases">
        <authorList>
            <person name="Jiang H."/>
            <person name="Abraham K."/>
            <person name="Ali S."/>
            <person name="Alsbrooks S.L."/>
            <person name="Anim B.N."/>
            <person name="Anosike U.S."/>
            <person name="Attaway T."/>
            <person name="Bandaranaike D.P."/>
            <person name="Battles P.K."/>
            <person name="Bell S.N."/>
            <person name="Bell A.V."/>
            <person name="Beltran B."/>
            <person name="Bickham C."/>
            <person name="Bustamante Y."/>
            <person name="Caleb T."/>
            <person name="Canada A."/>
            <person name="Cardenas V."/>
            <person name="Carter K."/>
            <person name="Chacko J."/>
            <person name="Chandrabose M.N."/>
            <person name="Chavez D."/>
            <person name="Chavez A."/>
            <person name="Chen L."/>
            <person name="Chu H.-S."/>
            <person name="Claassen K.J."/>
            <person name="Cockrell R."/>
            <person name="Collins M."/>
            <person name="Cooper J.A."/>
            <person name="Cree A."/>
            <person name="Curry S.M."/>
            <person name="Da Y."/>
            <person name="Dao M.D."/>
            <person name="Das B."/>
            <person name="Davila M.-L."/>
            <person name="Davy-Carroll L."/>
            <person name="Denson S."/>
            <person name="Dinh H."/>
            <person name="Ebong V.E."/>
            <person name="Edwards J.R."/>
            <person name="Egan A."/>
            <person name="El-Daye J."/>
            <person name="Escobedo L."/>
            <person name="Fernandez S."/>
            <person name="Fernando P.R."/>
            <person name="Flagg N."/>
            <person name="Forbes L.D."/>
            <person name="Fowler R.G."/>
            <person name="Fu Q."/>
            <person name="Gabisi R.A."/>
            <person name="Ganer J."/>
            <person name="Garbino Pronczuk A."/>
            <person name="Garcia R.M."/>
            <person name="Garner T."/>
            <person name="Garrett T.E."/>
            <person name="Gonzalez D.A."/>
            <person name="Hamid H."/>
            <person name="Hawkins E.S."/>
            <person name="Hirani K."/>
            <person name="Hogues M.E."/>
            <person name="Hollins B."/>
            <person name="Hsiao C.-H."/>
            <person name="Jabil R."/>
            <person name="James M.L."/>
            <person name="Jhangiani S.N."/>
            <person name="Johnson B."/>
            <person name="Johnson Q."/>
            <person name="Joshi V."/>
            <person name="Kalu J.B."/>
            <person name="Kam C."/>
            <person name="Kashfia A."/>
            <person name="Keebler J."/>
            <person name="Kisamo H."/>
            <person name="Kovar C.L."/>
            <person name="Lago L.A."/>
            <person name="Lai C.-Y."/>
            <person name="Laidlaw J."/>
            <person name="Lara F."/>
            <person name="Le T.-K."/>
            <person name="Lee S.L."/>
            <person name="Legall F.H."/>
            <person name="Lemon S.J."/>
            <person name="Lewis L.R."/>
            <person name="Li B."/>
            <person name="Liu Y."/>
            <person name="Liu Y.-S."/>
            <person name="Lopez J."/>
            <person name="Lozado R.J."/>
            <person name="Lu J."/>
            <person name="Madu R.C."/>
            <person name="Maheshwari M."/>
            <person name="Maheshwari R."/>
            <person name="Malloy K."/>
            <person name="Martinez E."/>
            <person name="Mathew T."/>
            <person name="Mercado I.C."/>
            <person name="Mercado C."/>
            <person name="Meyer B."/>
            <person name="Montgomery K."/>
            <person name="Morgan M.B."/>
            <person name="Munidasa M."/>
            <person name="Nazareth L.V."/>
            <person name="Nelson J."/>
            <person name="Ng B.M."/>
            <person name="Nguyen N.B."/>
            <person name="Nguyen P.Q."/>
            <person name="Nguyen T."/>
            <person name="Obregon M."/>
            <person name="Okwuonu G.O."/>
            <person name="Onwere C.G."/>
            <person name="Orozco G."/>
            <person name="Parra A."/>
            <person name="Patel S."/>
            <person name="Patil S."/>
            <person name="Perez A."/>
            <person name="Perez Y."/>
            <person name="Pham C."/>
            <person name="Primus E.L."/>
            <person name="Pu L.-L."/>
            <person name="Puazo M."/>
            <person name="Qin X."/>
            <person name="Quiroz J.B."/>
            <person name="Reese J."/>
            <person name="Richards S."/>
            <person name="Rives C.M."/>
            <person name="Robberts R."/>
            <person name="Ruiz S.J."/>
            <person name="Ruiz M.J."/>
            <person name="Santibanez J."/>
            <person name="Schneider B.W."/>
            <person name="Sisson I."/>
            <person name="Smith M."/>
            <person name="Sodergren E."/>
            <person name="Song X.-Z."/>
            <person name="Song B.B."/>
            <person name="Summersgill H."/>
            <person name="Thelus R."/>
            <person name="Thornton R.D."/>
            <person name="Trejos Z.Y."/>
            <person name="Usmani K."/>
            <person name="Vattathil S."/>
            <person name="Villasana D."/>
            <person name="Walker D.L."/>
            <person name="Wang S."/>
            <person name="Wang K."/>
            <person name="White C.S."/>
            <person name="Williams A.C."/>
            <person name="Williamson J."/>
            <person name="Wilson K."/>
            <person name="Woghiren I.O."/>
            <person name="Woodworth J.R."/>
            <person name="Worley K.C."/>
            <person name="Wright R.A."/>
            <person name="Wu W."/>
            <person name="Young L."/>
            <person name="Zhang L."/>
            <person name="Zhang J."/>
            <person name="Zhu Y."/>
            <person name="Muzny D.M."/>
            <person name="Weinstock G."/>
            <person name="Gibbs R.A."/>
        </authorList>
    </citation>
    <scope>NUCLEOTIDE SEQUENCE [LARGE SCALE GENOMIC DNA]</scope>
    <source>
        <strain evidence="3">LSR1</strain>
    </source>
</reference>
<dbReference type="OrthoDB" id="6622198at2759"/>
<keyword evidence="3" id="KW-1185">Reference proteome</keyword>
<sequence length="98" mass="11403">MTAPIDLLKFIHKQNLQDIYPNLEIALRIFLTIPVTTASCERSFSKLKLMKKYLRSTIGQERLTSMAILSIEHEFARQISNDEIIDEFSSLKARKENF</sequence>
<dbReference type="GeneID" id="103308733"/>
<proteinExistence type="predicted"/>
<dbReference type="RefSeq" id="XP_008180905.1">
    <property type="nucleotide sequence ID" value="XM_008182683.1"/>
</dbReference>
<evidence type="ECO:0000313" key="3">
    <source>
        <dbReference type="Proteomes" id="UP000007819"/>
    </source>
</evidence>
<reference evidence="2" key="2">
    <citation type="submission" date="2022-06" db="UniProtKB">
        <authorList>
            <consortium name="EnsemblMetazoa"/>
        </authorList>
    </citation>
    <scope>IDENTIFICATION</scope>
</reference>
<dbReference type="KEGG" id="api:103308733"/>
<evidence type="ECO:0000313" key="2">
    <source>
        <dbReference type="EnsemblMetazoa" id="XP_008180905.1"/>
    </source>
</evidence>
<dbReference type="Pfam" id="PF05699">
    <property type="entry name" value="Dimer_Tnp_hAT"/>
    <property type="match status" value="1"/>
</dbReference>
<protein>
    <recommendedName>
        <fullName evidence="1">HAT C-terminal dimerisation domain-containing protein</fullName>
    </recommendedName>
</protein>
<dbReference type="InterPro" id="IPR012337">
    <property type="entry name" value="RNaseH-like_sf"/>
</dbReference>
<evidence type="ECO:0000259" key="1">
    <source>
        <dbReference type="Pfam" id="PF05699"/>
    </source>
</evidence>
<accession>A0A8R2B457</accession>
<dbReference type="OMA" id="QIFRMAL"/>
<dbReference type="PANTHER" id="PTHR45749:SF35">
    <property type="entry name" value="AC-LIKE TRANSPOSASE-RELATED"/>
    <property type="match status" value="1"/>
</dbReference>
<organism evidence="2 3">
    <name type="scientific">Acyrthosiphon pisum</name>
    <name type="common">Pea aphid</name>
    <dbReference type="NCBI Taxonomy" id="7029"/>
    <lineage>
        <taxon>Eukaryota</taxon>
        <taxon>Metazoa</taxon>
        <taxon>Ecdysozoa</taxon>
        <taxon>Arthropoda</taxon>
        <taxon>Hexapoda</taxon>
        <taxon>Insecta</taxon>
        <taxon>Pterygota</taxon>
        <taxon>Neoptera</taxon>
        <taxon>Paraneoptera</taxon>
        <taxon>Hemiptera</taxon>
        <taxon>Sternorrhyncha</taxon>
        <taxon>Aphidomorpha</taxon>
        <taxon>Aphidoidea</taxon>
        <taxon>Aphididae</taxon>
        <taxon>Macrosiphini</taxon>
        <taxon>Acyrthosiphon</taxon>
    </lineage>
</organism>
<dbReference type="InterPro" id="IPR008906">
    <property type="entry name" value="HATC_C_dom"/>
</dbReference>
<dbReference type="PANTHER" id="PTHR45749">
    <property type="match status" value="1"/>
</dbReference>